<sequence>MPHGRSVRDQEQEFPNSLRSTVPEREFHVLPWTSPEVDICRGGIVQINKPSTSVHNSVLFTMYSCIVQLKFTAILIYKRVALYNFQNKILAVGLENKCHVFEGQRNFETDCCK</sequence>
<evidence type="ECO:0000256" key="1">
    <source>
        <dbReference type="SAM" id="MobiDB-lite"/>
    </source>
</evidence>
<keyword evidence="3" id="KW-1185">Reference proteome</keyword>
<dbReference type="Proteomes" id="UP000325433">
    <property type="component" value="Unassembled WGS sequence"/>
</dbReference>
<accession>A0A5N6VS00</accession>
<organism evidence="2 3">
    <name type="scientific">Aspergillus transmontanensis</name>
    <dbReference type="NCBI Taxonomy" id="1034304"/>
    <lineage>
        <taxon>Eukaryota</taxon>
        <taxon>Fungi</taxon>
        <taxon>Dikarya</taxon>
        <taxon>Ascomycota</taxon>
        <taxon>Pezizomycotina</taxon>
        <taxon>Eurotiomycetes</taxon>
        <taxon>Eurotiomycetidae</taxon>
        <taxon>Eurotiales</taxon>
        <taxon>Aspergillaceae</taxon>
        <taxon>Aspergillus</taxon>
        <taxon>Aspergillus subgen. Circumdati</taxon>
    </lineage>
</organism>
<protein>
    <submittedName>
        <fullName evidence="2">Uncharacterized protein</fullName>
    </submittedName>
</protein>
<dbReference type="AlphaFoldDB" id="A0A5N6VS00"/>
<gene>
    <name evidence="2" type="ORF">BDV41DRAFT_355908</name>
</gene>
<proteinExistence type="predicted"/>
<dbReference type="EMBL" id="ML738347">
    <property type="protein sequence ID" value="KAE8310966.1"/>
    <property type="molecule type" value="Genomic_DNA"/>
</dbReference>
<evidence type="ECO:0000313" key="3">
    <source>
        <dbReference type="Proteomes" id="UP000325433"/>
    </source>
</evidence>
<reference evidence="3" key="1">
    <citation type="submission" date="2019-04" db="EMBL/GenBank/DDBJ databases">
        <title>Friends and foes A comparative genomics studyof 23 Aspergillus species from section Flavi.</title>
        <authorList>
            <consortium name="DOE Joint Genome Institute"/>
            <person name="Kjaerbolling I."/>
            <person name="Vesth T."/>
            <person name="Frisvad J.C."/>
            <person name="Nybo J.L."/>
            <person name="Theobald S."/>
            <person name="Kildgaard S."/>
            <person name="Isbrandt T."/>
            <person name="Kuo A."/>
            <person name="Sato A."/>
            <person name="Lyhne E.K."/>
            <person name="Kogle M.E."/>
            <person name="Wiebenga A."/>
            <person name="Kun R.S."/>
            <person name="Lubbers R.J."/>
            <person name="Makela M.R."/>
            <person name="Barry K."/>
            <person name="Chovatia M."/>
            <person name="Clum A."/>
            <person name="Daum C."/>
            <person name="Haridas S."/>
            <person name="He G."/>
            <person name="LaButti K."/>
            <person name="Lipzen A."/>
            <person name="Mondo S."/>
            <person name="Riley R."/>
            <person name="Salamov A."/>
            <person name="Simmons B.A."/>
            <person name="Magnuson J.K."/>
            <person name="Henrissat B."/>
            <person name="Mortensen U.H."/>
            <person name="Larsen T.O."/>
            <person name="Devries R.P."/>
            <person name="Grigoriev I.V."/>
            <person name="Machida M."/>
            <person name="Baker S.E."/>
            <person name="Andersen M.R."/>
        </authorList>
    </citation>
    <scope>NUCLEOTIDE SEQUENCE [LARGE SCALE GENOMIC DNA]</scope>
    <source>
        <strain evidence="3">CBS 130015</strain>
    </source>
</reference>
<evidence type="ECO:0000313" key="2">
    <source>
        <dbReference type="EMBL" id="KAE8310966.1"/>
    </source>
</evidence>
<feature type="region of interest" description="Disordered" evidence="1">
    <location>
        <begin position="1"/>
        <end position="20"/>
    </location>
</feature>
<name>A0A5N6VS00_9EURO</name>
<feature type="compositionally biased region" description="Basic and acidic residues" evidence="1">
    <location>
        <begin position="1"/>
        <end position="11"/>
    </location>
</feature>